<evidence type="ECO:0000256" key="1">
    <source>
        <dbReference type="SAM" id="Coils"/>
    </source>
</evidence>
<keyword evidence="4" id="KW-1185">Reference proteome</keyword>
<feature type="compositionally biased region" description="Polar residues" evidence="2">
    <location>
        <begin position="1"/>
        <end position="14"/>
    </location>
</feature>
<feature type="compositionally biased region" description="Low complexity" evidence="2">
    <location>
        <begin position="26"/>
        <end position="73"/>
    </location>
</feature>
<feature type="compositionally biased region" description="Pro residues" evidence="2">
    <location>
        <begin position="74"/>
        <end position="93"/>
    </location>
</feature>
<feature type="region of interest" description="Disordered" evidence="2">
    <location>
        <begin position="510"/>
        <end position="534"/>
    </location>
</feature>
<feature type="compositionally biased region" description="Low complexity" evidence="2">
    <location>
        <begin position="94"/>
        <end position="111"/>
    </location>
</feature>
<dbReference type="EMBL" id="MRZV01000635">
    <property type="protein sequence ID" value="PIK46585.1"/>
    <property type="molecule type" value="Genomic_DNA"/>
</dbReference>
<name>A0A2G8KF42_STIJA</name>
<dbReference type="AlphaFoldDB" id="A0A2G8KF42"/>
<gene>
    <name evidence="3" type="ORF">BSL78_16563</name>
</gene>
<feature type="region of interest" description="Disordered" evidence="2">
    <location>
        <begin position="483"/>
        <end position="502"/>
    </location>
</feature>
<feature type="compositionally biased region" description="Acidic residues" evidence="2">
    <location>
        <begin position="491"/>
        <end position="502"/>
    </location>
</feature>
<reference evidence="3 4" key="1">
    <citation type="journal article" date="2017" name="PLoS Biol.">
        <title>The sea cucumber genome provides insights into morphological evolution and visceral regeneration.</title>
        <authorList>
            <person name="Zhang X."/>
            <person name="Sun L."/>
            <person name="Yuan J."/>
            <person name="Sun Y."/>
            <person name="Gao Y."/>
            <person name="Zhang L."/>
            <person name="Li S."/>
            <person name="Dai H."/>
            <person name="Hamel J.F."/>
            <person name="Liu C."/>
            <person name="Yu Y."/>
            <person name="Liu S."/>
            <person name="Lin W."/>
            <person name="Guo K."/>
            <person name="Jin S."/>
            <person name="Xu P."/>
            <person name="Storey K.B."/>
            <person name="Huan P."/>
            <person name="Zhang T."/>
            <person name="Zhou Y."/>
            <person name="Zhang J."/>
            <person name="Lin C."/>
            <person name="Li X."/>
            <person name="Xing L."/>
            <person name="Huo D."/>
            <person name="Sun M."/>
            <person name="Wang L."/>
            <person name="Mercier A."/>
            <person name="Li F."/>
            <person name="Yang H."/>
            <person name="Xiang J."/>
        </authorList>
    </citation>
    <scope>NUCLEOTIDE SEQUENCE [LARGE SCALE GENOMIC DNA]</scope>
    <source>
        <strain evidence="3">Shaxun</strain>
        <tissue evidence="3">Muscle</tissue>
    </source>
</reference>
<feature type="region of interest" description="Disordered" evidence="2">
    <location>
        <begin position="556"/>
        <end position="605"/>
    </location>
</feature>
<feature type="region of interest" description="Disordered" evidence="2">
    <location>
        <begin position="1"/>
        <end position="114"/>
    </location>
</feature>
<evidence type="ECO:0000256" key="2">
    <source>
        <dbReference type="SAM" id="MobiDB-lite"/>
    </source>
</evidence>
<evidence type="ECO:0000313" key="3">
    <source>
        <dbReference type="EMBL" id="PIK46585.1"/>
    </source>
</evidence>
<feature type="compositionally biased region" description="Basic and acidic residues" evidence="2">
    <location>
        <begin position="568"/>
        <end position="579"/>
    </location>
</feature>
<proteinExistence type="predicted"/>
<protein>
    <submittedName>
        <fullName evidence="3">Uncharacterized protein</fullName>
    </submittedName>
</protein>
<evidence type="ECO:0000313" key="4">
    <source>
        <dbReference type="Proteomes" id="UP000230750"/>
    </source>
</evidence>
<dbReference type="Proteomes" id="UP000230750">
    <property type="component" value="Unassembled WGS sequence"/>
</dbReference>
<sequence>MGCAASTTEASYSGTVHPPPKETYPRQHQAPPQHQHAPQHQPYQQHHQQYPQHQTFPQHHQPYPGQQQPQTHPQQPPPPYSAQPPHPQAPPQLPVQQQQPPQPSVHQQQPPTAQPVLKAETIQLSSQNKKESGPLPQCLAADVEFNEALVTTLLQLEQGISQLEKRNLFKQYKMKYEQLVTLTAQVKQLSDQQKQLEAQTCSLINKMTKEQQVTMVIFESHRKASLLLDTASKVNGHEYMDALNKQEMHKNQLEAVTRQEASMRVEVTQLHQSSEELKALYDKQDNILSSIFDGKYGSELEYKLETELDMMMERKQRVAVAKYKWKNSKILIQHACSQFGFAVRRWTDLLQVPPTNATLRYQFAAEARNNLVAGLQNVDGAQRYLNTINSLTVSRRNQDSLQASNGHDTAERHKTALDCYMTMYKRSAALMQWFDRIINKTILTDLDKASKECAAKQRELKLERMKLIREKIREKAGDEVADKLKSQSYGEDGETEDSELVDSVEADNVSQAGDNTEGLGSDEAGTGPTPLPTEELAATPSMNDIFGNIEDLKKQHEEQMKQITEQQELSKARANEDLQAKLAQRRSRRNRMAQQEAEMEALVSK</sequence>
<dbReference type="GO" id="GO:0005929">
    <property type="term" value="C:cilium"/>
    <property type="evidence" value="ECO:0007669"/>
    <property type="project" value="TreeGrafter"/>
</dbReference>
<organism evidence="3 4">
    <name type="scientific">Stichopus japonicus</name>
    <name type="common">Sea cucumber</name>
    <dbReference type="NCBI Taxonomy" id="307972"/>
    <lineage>
        <taxon>Eukaryota</taxon>
        <taxon>Metazoa</taxon>
        <taxon>Echinodermata</taxon>
        <taxon>Eleutherozoa</taxon>
        <taxon>Echinozoa</taxon>
        <taxon>Holothuroidea</taxon>
        <taxon>Aspidochirotacea</taxon>
        <taxon>Aspidochirotida</taxon>
        <taxon>Stichopodidae</taxon>
        <taxon>Apostichopus</taxon>
    </lineage>
</organism>
<accession>A0A2G8KF42</accession>
<comment type="caution">
    <text evidence="3">The sequence shown here is derived from an EMBL/GenBank/DDBJ whole genome shotgun (WGS) entry which is preliminary data.</text>
</comment>
<dbReference type="PANTHER" id="PTHR21974:SF2">
    <property type="entry name" value="RE15880P"/>
    <property type="match status" value="1"/>
</dbReference>
<dbReference type="PANTHER" id="PTHR21974">
    <property type="entry name" value="RE15880P"/>
    <property type="match status" value="1"/>
</dbReference>
<dbReference type="OrthoDB" id="6432391at2759"/>
<feature type="coiled-coil region" evidence="1">
    <location>
        <begin position="146"/>
        <end position="199"/>
    </location>
</feature>
<keyword evidence="1" id="KW-0175">Coiled coil</keyword>